<dbReference type="SUPFAM" id="SSF52540">
    <property type="entry name" value="P-loop containing nucleoside triphosphate hydrolases"/>
    <property type="match status" value="2"/>
</dbReference>
<gene>
    <name evidence="15" type="ORF">V3851_06410</name>
</gene>
<evidence type="ECO:0000259" key="14">
    <source>
        <dbReference type="PROSITE" id="PS50893"/>
    </source>
</evidence>
<keyword evidence="6" id="KW-0228">DNA excision</keyword>
<evidence type="ECO:0000256" key="1">
    <source>
        <dbReference type="ARBA" id="ARBA00004496"/>
    </source>
</evidence>
<evidence type="ECO:0000313" key="16">
    <source>
        <dbReference type="Proteomes" id="UP001306950"/>
    </source>
</evidence>
<evidence type="ECO:0000256" key="9">
    <source>
        <dbReference type="ARBA" id="ARBA00023125"/>
    </source>
</evidence>
<keyword evidence="7" id="KW-0067">ATP-binding</keyword>
<comment type="caution">
    <text evidence="15">The sequence shown here is derived from an EMBL/GenBank/DDBJ whole genome shotgun (WGS) entry which is preliminary data.</text>
</comment>
<feature type="domain" description="ABC transporter" evidence="14">
    <location>
        <begin position="453"/>
        <end position="744"/>
    </location>
</feature>
<dbReference type="Pfam" id="PF00005">
    <property type="entry name" value="ABC_tran"/>
    <property type="match status" value="1"/>
</dbReference>
<dbReference type="InterPro" id="IPR017871">
    <property type="entry name" value="ABC_transporter-like_CS"/>
</dbReference>
<keyword evidence="16" id="KW-1185">Reference proteome</keyword>
<dbReference type="Proteomes" id="UP001306950">
    <property type="component" value="Unassembled WGS sequence"/>
</dbReference>
<evidence type="ECO:0000256" key="13">
    <source>
        <dbReference type="ARBA" id="ARBA00042156"/>
    </source>
</evidence>
<keyword evidence="5" id="KW-0227">DNA damage</keyword>
<keyword evidence="4" id="KW-0547">Nucleotide-binding</keyword>
<dbReference type="Gene3D" id="3.40.50.300">
    <property type="entry name" value="P-loop containing nucleotide triphosphate hydrolases"/>
    <property type="match status" value="2"/>
</dbReference>
<evidence type="ECO:0000313" key="15">
    <source>
        <dbReference type="EMBL" id="MEF2965462.1"/>
    </source>
</evidence>
<evidence type="ECO:0000256" key="11">
    <source>
        <dbReference type="ARBA" id="ARBA00038000"/>
    </source>
</evidence>
<dbReference type="CDD" id="cd03270">
    <property type="entry name" value="ABC_UvrA_I"/>
    <property type="match status" value="1"/>
</dbReference>
<evidence type="ECO:0000256" key="3">
    <source>
        <dbReference type="ARBA" id="ARBA00022737"/>
    </source>
</evidence>
<comment type="subcellular location">
    <subcellularLocation>
        <location evidence="1">Cytoplasm</location>
    </subcellularLocation>
</comment>
<reference evidence="15 16" key="1">
    <citation type="submission" date="2024-02" db="EMBL/GenBank/DDBJ databases">
        <title>A nitrogen-fixing paenibacillus bacterium.</title>
        <authorList>
            <person name="Zhang W.L."/>
            <person name="Chen S.F."/>
        </authorList>
    </citation>
    <scope>NUCLEOTIDE SEQUENCE [LARGE SCALE GENOMIC DNA]</scope>
    <source>
        <strain evidence="15 16">M1</strain>
    </source>
</reference>
<dbReference type="RefSeq" id="WP_331845691.1">
    <property type="nucleotide sequence ID" value="NZ_JAZHPZ010000002.1"/>
</dbReference>
<name>A0ABU7VRD1_9BACL</name>
<organism evidence="15 16">
    <name type="scientific">Paenibacillus haidiansis</name>
    <dbReference type="NCBI Taxonomy" id="1574488"/>
    <lineage>
        <taxon>Bacteria</taxon>
        <taxon>Bacillati</taxon>
        <taxon>Bacillota</taxon>
        <taxon>Bacilli</taxon>
        <taxon>Bacillales</taxon>
        <taxon>Paenibacillaceae</taxon>
        <taxon>Paenibacillus</taxon>
    </lineage>
</organism>
<dbReference type="Gene3D" id="1.20.1580.10">
    <property type="entry name" value="ABC transporter ATPase like domain"/>
    <property type="match status" value="2"/>
</dbReference>
<evidence type="ECO:0000256" key="12">
    <source>
        <dbReference type="ARBA" id="ARBA00039316"/>
    </source>
</evidence>
<accession>A0ABU7VRD1</accession>
<dbReference type="PANTHER" id="PTHR43152:SF3">
    <property type="entry name" value="UVRABC SYSTEM PROTEIN A"/>
    <property type="match status" value="1"/>
</dbReference>
<dbReference type="PROSITE" id="PS00211">
    <property type="entry name" value="ABC_TRANSPORTER_1"/>
    <property type="match status" value="2"/>
</dbReference>
<dbReference type="Gene3D" id="1.10.8.280">
    <property type="entry name" value="ABC transporter ATPase domain-like"/>
    <property type="match status" value="1"/>
</dbReference>
<evidence type="ECO:0000256" key="10">
    <source>
        <dbReference type="ARBA" id="ARBA00023204"/>
    </source>
</evidence>
<protein>
    <recommendedName>
        <fullName evidence="12">UvrABC system protein A</fullName>
    </recommendedName>
    <alternativeName>
        <fullName evidence="13">Excinuclease ABC subunit A</fullName>
    </alternativeName>
</protein>
<dbReference type="EMBL" id="JAZHPZ010000002">
    <property type="protein sequence ID" value="MEF2965462.1"/>
    <property type="molecule type" value="Genomic_DNA"/>
</dbReference>
<keyword evidence="10" id="KW-0234">DNA repair</keyword>
<evidence type="ECO:0000256" key="5">
    <source>
        <dbReference type="ARBA" id="ARBA00022763"/>
    </source>
</evidence>
<keyword evidence="8" id="KW-0267">Excision nuclease</keyword>
<dbReference type="PROSITE" id="PS50893">
    <property type="entry name" value="ABC_TRANSPORTER_2"/>
    <property type="match status" value="2"/>
</dbReference>
<dbReference type="InterPro" id="IPR003439">
    <property type="entry name" value="ABC_transporter-like_ATP-bd"/>
</dbReference>
<feature type="domain" description="ABC transporter" evidence="14">
    <location>
        <begin position="2"/>
        <end position="439"/>
    </location>
</feature>
<sequence>MMDNRDFIRVIGAREKNLKGIHLAIPKKQITVFAGVSGSGKSALVFDTIAAESQRQLNETYSSFIRNRLPHYGQPEVEAIENLPVTIVINQKRIGGNARSTVGTATDVHALLRLLFSRFGKPFAGDSSVFSFNNLQGMCPECEGLGKAKTILVDRLIDREKSLNEGAILFPTFKPGEVRWKRYVCTGLFDNDKKLKDYTKDEMDTLLYKTGFKPLHPTKDWPPTSFYEGVVPRIKRTFLDKTDSRDASRYKEAIDRVVAEASCAACGGGRLNQAVLACKINGKSIADCCNMQISDLIRFIQTVREPEAQAVAEAIAKRLTHLISIGLGYLHLNRETSSLSGGESQRIKMVRQLGNSLTELAYIFDEPSIGLHPHDVSRINRLMQELRDKGNTVLIVEHDPDIMRIADHIVEMGPRAGTRGGSIVFEGDLARLLTTDTLTAKALKRKPALKHEVRNPAGWLAIEHATANNLQDISVRIPAGAMTVVTGVAGSGKSTLINLEFAGRHPEAIFIDQNTIGASNRSNMATYTGIFDAIRSLFAQENRVNAGLFSFNSQGACPHCKGLGTVYTDFAFMDTVASVCEACGGRRFTDEVLAMTFRGKNISDILGMSVDEAADFFHEKEIASVLAKLKETGIGYLSLGQPLSTLSGGELQRVKLAAELENSGNIYVLDEPTTGLHMSDVERLIRIMNLLVEQGSTLIVIEHNLDVVCQADWIVDLGPGAGEDGGTVLFQGLPKDIVDCPASLTGKYLKRMLEGR</sequence>
<dbReference type="PANTHER" id="PTHR43152">
    <property type="entry name" value="UVRABC SYSTEM PROTEIN A"/>
    <property type="match status" value="1"/>
</dbReference>
<evidence type="ECO:0000256" key="4">
    <source>
        <dbReference type="ARBA" id="ARBA00022741"/>
    </source>
</evidence>
<evidence type="ECO:0000256" key="8">
    <source>
        <dbReference type="ARBA" id="ARBA00022881"/>
    </source>
</evidence>
<keyword evidence="3" id="KW-0677">Repeat</keyword>
<evidence type="ECO:0000256" key="7">
    <source>
        <dbReference type="ARBA" id="ARBA00022840"/>
    </source>
</evidence>
<comment type="similarity">
    <text evidence="11">Belongs to the ABC transporter superfamily. UvrA family.</text>
</comment>
<keyword evidence="2" id="KW-0963">Cytoplasm</keyword>
<evidence type="ECO:0000256" key="2">
    <source>
        <dbReference type="ARBA" id="ARBA00022490"/>
    </source>
</evidence>
<dbReference type="InterPro" id="IPR027417">
    <property type="entry name" value="P-loop_NTPase"/>
</dbReference>
<proteinExistence type="inferred from homology"/>
<keyword evidence="9" id="KW-0238">DNA-binding</keyword>
<evidence type="ECO:0000256" key="6">
    <source>
        <dbReference type="ARBA" id="ARBA00022769"/>
    </source>
</evidence>